<dbReference type="Proteomes" id="UP001223214">
    <property type="component" value="Unassembled WGS sequence"/>
</dbReference>
<reference evidence="1 2" key="1">
    <citation type="submission" date="2023-06" db="EMBL/GenBank/DDBJ databases">
        <title>Identification and characterization of antibiotic-resistant Gram-negative bacteria.</title>
        <authorList>
            <person name="Cho G.-S."/>
            <person name="Lee J."/>
            <person name="Tai E."/>
            <person name="Jeong S."/>
            <person name="Kim I."/>
            <person name="Kim B.-E."/>
            <person name="Jeong M.-I."/>
            <person name="Oh K.-K."/>
            <person name="Franz C.M.A.P."/>
        </authorList>
    </citation>
    <scope>NUCLEOTIDE SEQUENCE [LARGE SCALE GENOMIC DNA]</scope>
    <source>
        <strain evidence="1 2">V106_12</strain>
    </source>
</reference>
<proteinExistence type="predicted"/>
<dbReference type="RefSeq" id="WP_285149509.1">
    <property type="nucleotide sequence ID" value="NZ_JASSOM010000056.1"/>
</dbReference>
<evidence type="ECO:0000313" key="2">
    <source>
        <dbReference type="Proteomes" id="UP001223214"/>
    </source>
</evidence>
<accession>A0AAP4D336</accession>
<name>A0AAP4D336_9ENTR</name>
<dbReference type="EMBL" id="JASSOM010000056">
    <property type="protein sequence ID" value="MDK9364194.1"/>
    <property type="molecule type" value="Genomic_DNA"/>
</dbReference>
<organism evidence="1 2">
    <name type="scientific">Lelliottia wanjuensis</name>
    <dbReference type="NCBI Taxonomy" id="3050585"/>
    <lineage>
        <taxon>Bacteria</taxon>
        <taxon>Pseudomonadati</taxon>
        <taxon>Pseudomonadota</taxon>
        <taxon>Gammaproteobacteria</taxon>
        <taxon>Enterobacterales</taxon>
        <taxon>Enterobacteriaceae</taxon>
        <taxon>Lelliottia</taxon>
    </lineage>
</organism>
<comment type="caution">
    <text evidence="1">The sequence shown here is derived from an EMBL/GenBank/DDBJ whole genome shotgun (WGS) entry which is preliminary data.</text>
</comment>
<keyword evidence="2" id="KW-1185">Reference proteome</keyword>
<evidence type="ECO:0000313" key="1">
    <source>
        <dbReference type="EMBL" id="MDK9364194.1"/>
    </source>
</evidence>
<sequence>MIDNKPTDEFLEKLIADRVYPMDNGGYVKVGDDLVALARELQEYRNAQQVVPSKPTESDIPSWLNGEKRLHWLSGAEWMHNTFCAAMQSGAVKDGMAALELARGMANDPIAGAMSLVPADRKQDLI</sequence>
<gene>
    <name evidence="1" type="ORF">QQF32_13405</name>
</gene>
<dbReference type="AlphaFoldDB" id="A0AAP4D336"/>
<protein>
    <submittedName>
        <fullName evidence="1">Uncharacterized protein</fullName>
    </submittedName>
</protein>